<evidence type="ECO:0000256" key="5">
    <source>
        <dbReference type="ARBA" id="ARBA00022692"/>
    </source>
</evidence>
<sequence length="582" mass="67982">MLDVFNGIPNLRNVSIGNSCVKDLSEILCRLMYIKSLTDLVVDEKEIQTLNQSNCPILNTNEKNSLDLCSFQKQPITWLNKLVLYLNVHFFFSNQFSCLVNLLHLKYNGKLSNIEDFAFLGLRHLESLDLSNNNITHIHANTFFGLYSLTWLDLRENPLIQNIETLSFTHLTSLREVFLGKINSPLRQPAIKLNLTLIFGDILSQLTHLYITSSMRPMYLIIGTKSYDMTTINQLIQLQKLTLYSVDLIQQPSADIIFHNLTKLEVLKLLDCKIYSMEGSLTKDLKYLKILHLRIKNIYNVFYSFTESLSGLKYVQFNQLHLFCSCDNAWLIAWAKRNRQVEVILRSIRHIMWDNLTCLLDNGIDTPNFVKYTEANCTTEIDFILFTVTGLGVLFFMLVVFVHYLSGHYLLPLYHITLGWLSEAMRSNTRGRYDYDTFVSYSGKDELWVVEELLPNLEQRGPPFLNLCLHSRDFQLGKDIVENITDSLYRSRHTLCLVSRHYLHSNWCSLELKLATARLQVEQRDILLLVFLEKIPPHWLSAHHRLARLVKTRTYLDWPQDPHQHQAFWDRLWEKLKPPTDV</sequence>
<evidence type="ECO:0000256" key="14">
    <source>
        <dbReference type="SAM" id="Phobius"/>
    </source>
</evidence>
<keyword evidence="5 14" id="KW-0812">Transmembrane</keyword>
<dbReference type="InterPro" id="IPR035897">
    <property type="entry name" value="Toll_tir_struct_dom_sf"/>
</dbReference>
<protein>
    <recommendedName>
        <fullName evidence="15">TIR domain-containing protein</fullName>
    </recommendedName>
</protein>
<dbReference type="Gene3D" id="3.40.50.10140">
    <property type="entry name" value="Toll/interleukin-1 receptor homology (TIR) domain"/>
    <property type="match status" value="1"/>
</dbReference>
<dbReference type="GO" id="GO:0002224">
    <property type="term" value="P:toll-like receptor signaling pathway"/>
    <property type="evidence" value="ECO:0007669"/>
    <property type="project" value="TreeGrafter"/>
</dbReference>
<keyword evidence="6" id="KW-0732">Signal</keyword>
<dbReference type="SMART" id="SM00369">
    <property type="entry name" value="LRR_TYP"/>
    <property type="match status" value="2"/>
</dbReference>
<evidence type="ECO:0000256" key="2">
    <source>
        <dbReference type="ARBA" id="ARBA00009634"/>
    </source>
</evidence>
<organism evidence="16 17">
    <name type="scientific">Esox lucius</name>
    <name type="common">Northern pike</name>
    <dbReference type="NCBI Taxonomy" id="8010"/>
    <lineage>
        <taxon>Eukaryota</taxon>
        <taxon>Metazoa</taxon>
        <taxon>Chordata</taxon>
        <taxon>Craniata</taxon>
        <taxon>Vertebrata</taxon>
        <taxon>Euteleostomi</taxon>
        <taxon>Actinopterygii</taxon>
        <taxon>Neopterygii</taxon>
        <taxon>Teleostei</taxon>
        <taxon>Protacanthopterygii</taxon>
        <taxon>Esociformes</taxon>
        <taxon>Esocidae</taxon>
        <taxon>Esox</taxon>
    </lineage>
</organism>
<dbReference type="GO" id="GO:0045087">
    <property type="term" value="P:innate immune response"/>
    <property type="evidence" value="ECO:0007669"/>
    <property type="project" value="UniProtKB-KW"/>
</dbReference>
<dbReference type="SUPFAM" id="SSF52058">
    <property type="entry name" value="L domain-like"/>
    <property type="match status" value="1"/>
</dbReference>
<dbReference type="GeneTree" id="ENSGT00940000166466"/>
<reference evidence="16" key="3">
    <citation type="submission" date="2025-08" db="UniProtKB">
        <authorList>
            <consortium name="Ensembl"/>
        </authorList>
    </citation>
    <scope>IDENTIFICATION</scope>
</reference>
<comment type="subcellular location">
    <subcellularLocation>
        <location evidence="1">Membrane</location>
        <topology evidence="1">Single-pass type I membrane protein</topology>
    </subcellularLocation>
</comment>
<dbReference type="InterPro" id="IPR003591">
    <property type="entry name" value="Leu-rich_rpt_typical-subtyp"/>
</dbReference>
<dbReference type="GO" id="GO:0038023">
    <property type="term" value="F:signaling receptor activity"/>
    <property type="evidence" value="ECO:0007669"/>
    <property type="project" value="TreeGrafter"/>
</dbReference>
<keyword evidence="11" id="KW-0675">Receptor</keyword>
<evidence type="ECO:0000256" key="3">
    <source>
        <dbReference type="ARBA" id="ARBA00022588"/>
    </source>
</evidence>
<dbReference type="GO" id="GO:0006954">
    <property type="term" value="P:inflammatory response"/>
    <property type="evidence" value="ECO:0007669"/>
    <property type="project" value="UniProtKB-KW"/>
</dbReference>
<keyword evidence="17" id="KW-1185">Reference proteome</keyword>
<evidence type="ECO:0000256" key="6">
    <source>
        <dbReference type="ARBA" id="ARBA00022729"/>
    </source>
</evidence>
<evidence type="ECO:0000256" key="7">
    <source>
        <dbReference type="ARBA" id="ARBA00022737"/>
    </source>
</evidence>
<evidence type="ECO:0000259" key="15">
    <source>
        <dbReference type="PROSITE" id="PS50104"/>
    </source>
</evidence>
<name>A0A3P8Y8E5_ESOLU</name>
<keyword evidence="7" id="KW-0677">Repeat</keyword>
<dbReference type="GO" id="GO:0005886">
    <property type="term" value="C:plasma membrane"/>
    <property type="evidence" value="ECO:0007669"/>
    <property type="project" value="TreeGrafter"/>
</dbReference>
<keyword evidence="3" id="KW-0399">Innate immunity</keyword>
<reference evidence="17" key="1">
    <citation type="journal article" date="2014" name="PLoS ONE">
        <title>The genome and linkage map of the northern pike (Esox lucius): conserved synteny revealed between the salmonid sister group and the Neoteleostei.</title>
        <authorList>
            <person name="Rondeau E.B."/>
            <person name="Minkley D.R."/>
            <person name="Leong J.S."/>
            <person name="Messmer A.M."/>
            <person name="Jantzen J.R."/>
            <person name="von Schalburg K.R."/>
            <person name="Lemon C."/>
            <person name="Bird N.H."/>
            <person name="Koop B.F."/>
        </authorList>
    </citation>
    <scope>NUCLEOTIDE SEQUENCE</scope>
</reference>
<dbReference type="InterPro" id="IPR032675">
    <property type="entry name" value="LRR_dom_sf"/>
</dbReference>
<evidence type="ECO:0000256" key="4">
    <source>
        <dbReference type="ARBA" id="ARBA00022614"/>
    </source>
</evidence>
<keyword evidence="12" id="KW-0325">Glycoprotein</keyword>
<keyword evidence="4" id="KW-0433">Leucine-rich repeat</keyword>
<evidence type="ECO:0000256" key="12">
    <source>
        <dbReference type="ARBA" id="ARBA00023180"/>
    </source>
</evidence>
<proteinExistence type="inferred from homology"/>
<dbReference type="PANTHER" id="PTHR24365:SF522">
    <property type="entry name" value="LOW QUALITY PROTEIN: TOLL-LIKE RECEPTOR 13-RELATED"/>
    <property type="match status" value="1"/>
</dbReference>
<dbReference type="InParanoid" id="A0A3P8Y8E5"/>
<comment type="similarity">
    <text evidence="2">Belongs to the Toll-like receptor family.</text>
</comment>
<keyword evidence="10 14" id="KW-0472">Membrane</keyword>
<dbReference type="SMART" id="SM00255">
    <property type="entry name" value="TIR"/>
    <property type="match status" value="1"/>
</dbReference>
<dbReference type="Gene3D" id="3.80.10.10">
    <property type="entry name" value="Ribonuclease Inhibitor"/>
    <property type="match status" value="2"/>
</dbReference>
<evidence type="ECO:0000313" key="17">
    <source>
        <dbReference type="Proteomes" id="UP000265140"/>
    </source>
</evidence>
<evidence type="ECO:0000256" key="13">
    <source>
        <dbReference type="ARBA" id="ARBA00023198"/>
    </source>
</evidence>
<keyword evidence="13" id="KW-0395">Inflammatory response</keyword>
<dbReference type="OMA" id="NFTHIHA"/>
<dbReference type="Ensembl" id="ENSELUT00000037935.3">
    <property type="protein sequence ID" value="ENSELUP00000012069.3"/>
    <property type="gene ID" value="ENSELUG00000012418.3"/>
</dbReference>
<evidence type="ECO:0000313" key="16">
    <source>
        <dbReference type="Ensembl" id="ENSELUP00000012069.3"/>
    </source>
</evidence>
<dbReference type="Pfam" id="PF01582">
    <property type="entry name" value="TIR"/>
    <property type="match status" value="1"/>
</dbReference>
<keyword evidence="9 14" id="KW-1133">Transmembrane helix</keyword>
<dbReference type="AlphaFoldDB" id="A0A3P8Y8E5"/>
<accession>A0A3P8Y8E5</accession>
<dbReference type="PROSITE" id="PS51450">
    <property type="entry name" value="LRR"/>
    <property type="match status" value="1"/>
</dbReference>
<dbReference type="Proteomes" id="UP000265140">
    <property type="component" value="Chromosome 11"/>
</dbReference>
<evidence type="ECO:0000256" key="9">
    <source>
        <dbReference type="ARBA" id="ARBA00022989"/>
    </source>
</evidence>
<evidence type="ECO:0000256" key="1">
    <source>
        <dbReference type="ARBA" id="ARBA00004479"/>
    </source>
</evidence>
<dbReference type="InterPro" id="IPR001611">
    <property type="entry name" value="Leu-rich_rpt"/>
</dbReference>
<reference evidence="16" key="2">
    <citation type="submission" date="2020-02" db="EMBL/GenBank/DDBJ databases">
        <title>Esox lucius (northern pike) genome, fEsoLuc1, primary haplotype.</title>
        <authorList>
            <person name="Myers G."/>
            <person name="Karagic N."/>
            <person name="Meyer A."/>
            <person name="Pippel M."/>
            <person name="Reichard M."/>
            <person name="Winkler S."/>
            <person name="Tracey A."/>
            <person name="Sims Y."/>
            <person name="Howe K."/>
            <person name="Rhie A."/>
            <person name="Formenti G."/>
            <person name="Durbin R."/>
            <person name="Fedrigo O."/>
            <person name="Jarvis E.D."/>
        </authorList>
    </citation>
    <scope>NUCLEOTIDE SEQUENCE [LARGE SCALE GENOMIC DNA]</scope>
</reference>
<keyword evidence="8" id="KW-0391">Immunity</keyword>
<evidence type="ECO:0000256" key="11">
    <source>
        <dbReference type="ARBA" id="ARBA00023170"/>
    </source>
</evidence>
<evidence type="ECO:0000256" key="8">
    <source>
        <dbReference type="ARBA" id="ARBA00022859"/>
    </source>
</evidence>
<dbReference type="PANTHER" id="PTHR24365">
    <property type="entry name" value="TOLL-LIKE RECEPTOR"/>
    <property type="match status" value="1"/>
</dbReference>
<dbReference type="PROSITE" id="PS50104">
    <property type="entry name" value="TIR"/>
    <property type="match status" value="1"/>
</dbReference>
<dbReference type="InterPro" id="IPR000157">
    <property type="entry name" value="TIR_dom"/>
</dbReference>
<dbReference type="FunFam" id="3.40.50.10140:FF:000001">
    <property type="entry name" value="Toll-like receptor 2"/>
    <property type="match status" value="1"/>
</dbReference>
<reference evidence="16" key="4">
    <citation type="submission" date="2025-09" db="UniProtKB">
        <authorList>
            <consortium name="Ensembl"/>
        </authorList>
    </citation>
    <scope>IDENTIFICATION</scope>
</reference>
<dbReference type="Pfam" id="PF13855">
    <property type="entry name" value="LRR_8"/>
    <property type="match status" value="1"/>
</dbReference>
<evidence type="ECO:0000256" key="10">
    <source>
        <dbReference type="ARBA" id="ARBA00023136"/>
    </source>
</evidence>
<feature type="domain" description="TIR" evidence="15">
    <location>
        <begin position="433"/>
        <end position="576"/>
    </location>
</feature>
<dbReference type="SUPFAM" id="SSF52200">
    <property type="entry name" value="Toll/Interleukin receptor TIR domain"/>
    <property type="match status" value="1"/>
</dbReference>
<feature type="transmembrane region" description="Helical" evidence="14">
    <location>
        <begin position="383"/>
        <end position="405"/>
    </location>
</feature>